<reference evidence="2" key="1">
    <citation type="submission" date="2020-06" db="EMBL/GenBank/DDBJ databases">
        <authorList>
            <person name="Li T."/>
            <person name="Hu X."/>
            <person name="Zhang T."/>
            <person name="Song X."/>
            <person name="Zhang H."/>
            <person name="Dai N."/>
            <person name="Sheng W."/>
            <person name="Hou X."/>
            <person name="Wei L."/>
        </authorList>
    </citation>
    <scope>NUCLEOTIDE SEQUENCE</scope>
    <source>
        <strain evidence="2">3651</strain>
        <tissue evidence="2">Leaf</tissue>
    </source>
</reference>
<evidence type="ECO:0000313" key="2">
    <source>
        <dbReference type="EMBL" id="KAK4415200.1"/>
    </source>
</evidence>
<dbReference type="Proteomes" id="UP001293254">
    <property type="component" value="Unassembled WGS sequence"/>
</dbReference>
<accession>A0AAE1XNN2</accession>
<reference evidence="2" key="2">
    <citation type="journal article" date="2024" name="Plant">
        <title>Genomic evolution and insights into agronomic trait innovations of Sesamum species.</title>
        <authorList>
            <person name="Miao H."/>
            <person name="Wang L."/>
            <person name="Qu L."/>
            <person name="Liu H."/>
            <person name="Sun Y."/>
            <person name="Le M."/>
            <person name="Wang Q."/>
            <person name="Wei S."/>
            <person name="Zheng Y."/>
            <person name="Lin W."/>
            <person name="Duan Y."/>
            <person name="Cao H."/>
            <person name="Xiong S."/>
            <person name="Wang X."/>
            <person name="Wei L."/>
            <person name="Li C."/>
            <person name="Ma Q."/>
            <person name="Ju M."/>
            <person name="Zhao R."/>
            <person name="Li G."/>
            <person name="Mu C."/>
            <person name="Tian Q."/>
            <person name="Mei H."/>
            <person name="Zhang T."/>
            <person name="Gao T."/>
            <person name="Zhang H."/>
        </authorList>
    </citation>
    <scope>NUCLEOTIDE SEQUENCE</scope>
    <source>
        <strain evidence="2">3651</strain>
    </source>
</reference>
<gene>
    <name evidence="2" type="ORF">Salat_2627200</name>
</gene>
<organism evidence="2 3">
    <name type="scientific">Sesamum alatum</name>
    <dbReference type="NCBI Taxonomy" id="300844"/>
    <lineage>
        <taxon>Eukaryota</taxon>
        <taxon>Viridiplantae</taxon>
        <taxon>Streptophyta</taxon>
        <taxon>Embryophyta</taxon>
        <taxon>Tracheophyta</taxon>
        <taxon>Spermatophyta</taxon>
        <taxon>Magnoliopsida</taxon>
        <taxon>eudicotyledons</taxon>
        <taxon>Gunneridae</taxon>
        <taxon>Pentapetalae</taxon>
        <taxon>asterids</taxon>
        <taxon>lamiids</taxon>
        <taxon>Lamiales</taxon>
        <taxon>Pedaliaceae</taxon>
        <taxon>Sesamum</taxon>
    </lineage>
</organism>
<comment type="caution">
    <text evidence="2">The sequence shown here is derived from an EMBL/GenBank/DDBJ whole genome shotgun (WGS) entry which is preliminary data.</text>
</comment>
<keyword evidence="3" id="KW-1185">Reference proteome</keyword>
<dbReference type="InterPro" id="IPR024752">
    <property type="entry name" value="Myb/SANT-like_dom"/>
</dbReference>
<dbReference type="Pfam" id="PF12776">
    <property type="entry name" value="Myb_DNA-bind_3"/>
    <property type="match status" value="1"/>
</dbReference>
<sequence length="216" mass="25829">MWPDGFYYKQCDFYSSRWSKDMERTFVYSLIDLRKGRIFHRGEENVDAICAAVQDVNRKHNTKVVYTWAKSCVDTLQVCYDIFRWVVAHPAVVWNQNFRFLVAEDPIWKALCQPDNFCCTQIYSRSATLLMQHISNMSTSCWEYVYMVCRVIQERKKEKWYINAYEEMYEELCVIFGDNAVEPIEAVHPDAIDLNAPHWKRPLMRDHPKIVMRKQI</sequence>
<proteinExistence type="predicted"/>
<evidence type="ECO:0000313" key="3">
    <source>
        <dbReference type="Proteomes" id="UP001293254"/>
    </source>
</evidence>
<dbReference type="EMBL" id="JACGWO010000011">
    <property type="protein sequence ID" value="KAK4415200.1"/>
    <property type="molecule type" value="Genomic_DNA"/>
</dbReference>
<dbReference type="AlphaFoldDB" id="A0AAE1XNN2"/>
<protein>
    <recommendedName>
        <fullName evidence="1">Myb/SANT-like domain-containing protein</fullName>
    </recommendedName>
</protein>
<evidence type="ECO:0000259" key="1">
    <source>
        <dbReference type="Pfam" id="PF12776"/>
    </source>
</evidence>
<feature type="domain" description="Myb/SANT-like" evidence="1">
    <location>
        <begin position="17"/>
        <end position="110"/>
    </location>
</feature>
<name>A0AAE1XNN2_9LAMI</name>